<dbReference type="RefSeq" id="XP_016474622.1">
    <property type="nucleotide sequence ID" value="XM_016619136.1"/>
</dbReference>
<dbReference type="OrthoDB" id="10416135at2759"/>
<sequence>MESAYIAIIACSSVILFLVFLCCLSYRAKQKKKGAGDVEIGARTPSGGRGLKDGRMVVLAGAGTAVAGAAAATTVVSSNSGGTYQGCCCGGDGSGCGGGGCGGCGGCAG</sequence>
<name>A0A1S4AD86_TOBAC</name>
<dbReference type="OMA" id="TYQGCCC"/>
<organism evidence="2">
    <name type="scientific">Nicotiana tabacum</name>
    <name type="common">Common tobacco</name>
    <dbReference type="NCBI Taxonomy" id="4097"/>
    <lineage>
        <taxon>Eukaryota</taxon>
        <taxon>Viridiplantae</taxon>
        <taxon>Streptophyta</taxon>
        <taxon>Embryophyta</taxon>
        <taxon>Tracheophyta</taxon>
        <taxon>Spermatophyta</taxon>
        <taxon>Magnoliopsida</taxon>
        <taxon>eudicotyledons</taxon>
        <taxon>Gunneridae</taxon>
        <taxon>Pentapetalae</taxon>
        <taxon>asterids</taxon>
        <taxon>lamiids</taxon>
        <taxon>Solanales</taxon>
        <taxon>Solanaceae</taxon>
        <taxon>Nicotianoideae</taxon>
        <taxon>Nicotianeae</taxon>
        <taxon>Nicotiana</taxon>
    </lineage>
</organism>
<keyword evidence="1" id="KW-0472">Membrane</keyword>
<protein>
    <submittedName>
        <fullName evidence="2">Chorion class high-cysteine HCA protein 12-like</fullName>
    </submittedName>
</protein>
<accession>A0A1S4AD86</accession>
<keyword evidence="1" id="KW-1133">Transmembrane helix</keyword>
<reference evidence="2" key="1">
    <citation type="submission" date="2025-08" db="UniProtKB">
        <authorList>
            <consortium name="RefSeq"/>
        </authorList>
    </citation>
    <scope>IDENTIFICATION</scope>
</reference>
<feature type="transmembrane region" description="Helical" evidence="1">
    <location>
        <begin position="6"/>
        <end position="26"/>
    </location>
</feature>
<proteinExistence type="predicted"/>
<keyword evidence="1" id="KW-0812">Transmembrane</keyword>
<dbReference type="KEGG" id="nta:107796383"/>
<evidence type="ECO:0000256" key="1">
    <source>
        <dbReference type="SAM" id="Phobius"/>
    </source>
</evidence>
<gene>
    <name evidence="2" type="primary">LOC107796383</name>
</gene>
<dbReference type="PaxDb" id="4097-A0A1S4AD86"/>
<dbReference type="STRING" id="4097.A0A1S4AD86"/>
<dbReference type="AlphaFoldDB" id="A0A1S4AD86"/>
<evidence type="ECO:0000313" key="2">
    <source>
        <dbReference type="RefSeq" id="XP_016474622.1"/>
    </source>
</evidence>